<evidence type="ECO:0000259" key="1">
    <source>
        <dbReference type="Pfam" id="PF13356"/>
    </source>
</evidence>
<protein>
    <recommendedName>
        <fullName evidence="1">Integrase DNA-binding domain-containing protein</fullName>
    </recommendedName>
</protein>
<dbReference type="Gene3D" id="3.30.160.390">
    <property type="entry name" value="Integrase, DNA-binding domain"/>
    <property type="match status" value="1"/>
</dbReference>
<dbReference type="AlphaFoldDB" id="A0AB38G3L7"/>
<accession>A0AB38G3L7</accession>
<dbReference type="EMBL" id="UAVL01000022">
    <property type="protein sequence ID" value="SQA65713.1"/>
    <property type="molecule type" value="Genomic_DNA"/>
</dbReference>
<organism evidence="2 3">
    <name type="scientific">Yokenella regensburgei</name>
    <dbReference type="NCBI Taxonomy" id="158877"/>
    <lineage>
        <taxon>Bacteria</taxon>
        <taxon>Pseudomonadati</taxon>
        <taxon>Pseudomonadota</taxon>
        <taxon>Gammaproteobacteria</taxon>
        <taxon>Enterobacterales</taxon>
        <taxon>Enterobacteriaceae</taxon>
        <taxon>Yokenella</taxon>
    </lineage>
</organism>
<gene>
    <name evidence="2" type="ORF">NCTC11967_04758</name>
</gene>
<proteinExistence type="predicted"/>
<dbReference type="Pfam" id="PF13356">
    <property type="entry name" value="Arm-DNA-bind_3"/>
    <property type="match status" value="1"/>
</dbReference>
<reference evidence="2 3" key="1">
    <citation type="submission" date="2018-06" db="EMBL/GenBank/DDBJ databases">
        <authorList>
            <consortium name="Pathogen Informatics"/>
            <person name="Doyle S."/>
        </authorList>
    </citation>
    <scope>NUCLEOTIDE SEQUENCE [LARGE SCALE GENOMIC DNA]</scope>
    <source>
        <strain evidence="2 3">NCTC11967</strain>
    </source>
</reference>
<evidence type="ECO:0000313" key="2">
    <source>
        <dbReference type="EMBL" id="SQA65713.1"/>
    </source>
</evidence>
<name>A0AB38G3L7_9ENTR</name>
<dbReference type="Proteomes" id="UP000251313">
    <property type="component" value="Unassembled WGS sequence"/>
</dbReference>
<evidence type="ECO:0000313" key="3">
    <source>
        <dbReference type="Proteomes" id="UP000251313"/>
    </source>
</evidence>
<feature type="domain" description="Integrase DNA-binding" evidence="1">
    <location>
        <begin position="28"/>
        <end position="87"/>
    </location>
</feature>
<sequence>MSATINIKSTPWRGFFISQSLNTSRNNAVKNEYMKEKLYRLNHFNGLYLEVKPNGKKAYRCRFKLNGKSSMFAKVKLAEAREKCEQVADGDCWINWLWKAMLKALRFWPRYHR</sequence>
<comment type="caution">
    <text evidence="2">The sequence shown here is derived from an EMBL/GenBank/DDBJ whole genome shotgun (WGS) entry which is preliminary data.</text>
</comment>
<dbReference type="InterPro" id="IPR025166">
    <property type="entry name" value="Integrase_DNA_bind_dom"/>
</dbReference>
<dbReference type="InterPro" id="IPR038488">
    <property type="entry name" value="Integrase_DNA-bd_sf"/>
</dbReference>